<dbReference type="InterPro" id="IPR054722">
    <property type="entry name" value="PolX-like_BBD"/>
</dbReference>
<evidence type="ECO:0000313" key="2">
    <source>
        <dbReference type="EMBL" id="CAL1285688.1"/>
    </source>
</evidence>
<dbReference type="EMBL" id="CAXIEN010000193">
    <property type="protein sequence ID" value="CAL1285688.1"/>
    <property type="molecule type" value="Genomic_DNA"/>
</dbReference>
<feature type="domain" description="Retrovirus-related Pol polyprotein from transposon TNT 1-94-like beta-barrel" evidence="1">
    <location>
        <begin position="4"/>
        <end position="39"/>
    </location>
</feature>
<keyword evidence="3" id="KW-1185">Reference proteome</keyword>
<dbReference type="Pfam" id="PF22936">
    <property type="entry name" value="Pol_BBD"/>
    <property type="match status" value="1"/>
</dbReference>
<dbReference type="AlphaFoldDB" id="A0AAV2ANW9"/>
<sequence>MDEWLVDSAAISHFCKERDWFEEFRTLPPSEALIGDKDCKSRICGIAFQIQF</sequence>
<name>A0AAV2ANW9_9ARAC</name>
<reference evidence="2 3" key="1">
    <citation type="submission" date="2024-04" db="EMBL/GenBank/DDBJ databases">
        <authorList>
            <person name="Rising A."/>
            <person name="Reimegard J."/>
            <person name="Sonavane S."/>
            <person name="Akerstrom W."/>
            <person name="Nylinder S."/>
            <person name="Hedman E."/>
            <person name="Kallberg Y."/>
        </authorList>
    </citation>
    <scope>NUCLEOTIDE SEQUENCE [LARGE SCALE GENOMIC DNA]</scope>
</reference>
<protein>
    <recommendedName>
        <fullName evidence="1">Retrovirus-related Pol polyprotein from transposon TNT 1-94-like beta-barrel domain-containing protein</fullName>
    </recommendedName>
</protein>
<gene>
    <name evidence="2" type="ORF">LARSCL_LOCUS13855</name>
</gene>
<dbReference type="Proteomes" id="UP001497382">
    <property type="component" value="Unassembled WGS sequence"/>
</dbReference>
<accession>A0AAV2ANW9</accession>
<organism evidence="2 3">
    <name type="scientific">Larinioides sclopetarius</name>
    <dbReference type="NCBI Taxonomy" id="280406"/>
    <lineage>
        <taxon>Eukaryota</taxon>
        <taxon>Metazoa</taxon>
        <taxon>Ecdysozoa</taxon>
        <taxon>Arthropoda</taxon>
        <taxon>Chelicerata</taxon>
        <taxon>Arachnida</taxon>
        <taxon>Araneae</taxon>
        <taxon>Araneomorphae</taxon>
        <taxon>Entelegynae</taxon>
        <taxon>Araneoidea</taxon>
        <taxon>Araneidae</taxon>
        <taxon>Larinioides</taxon>
    </lineage>
</organism>
<comment type="caution">
    <text evidence="2">The sequence shown here is derived from an EMBL/GenBank/DDBJ whole genome shotgun (WGS) entry which is preliminary data.</text>
</comment>
<proteinExistence type="predicted"/>
<evidence type="ECO:0000313" key="3">
    <source>
        <dbReference type="Proteomes" id="UP001497382"/>
    </source>
</evidence>
<evidence type="ECO:0000259" key="1">
    <source>
        <dbReference type="Pfam" id="PF22936"/>
    </source>
</evidence>